<keyword evidence="4" id="KW-1185">Reference proteome</keyword>
<keyword evidence="2" id="KW-0472">Membrane</keyword>
<dbReference type="AlphaFoldDB" id="A0A0L0S9T1"/>
<name>A0A0L0S9T1_ALLM3</name>
<feature type="compositionally biased region" description="Polar residues" evidence="1">
    <location>
        <begin position="342"/>
        <end position="352"/>
    </location>
</feature>
<dbReference type="EMBL" id="GG745334">
    <property type="protein sequence ID" value="KNE59150.1"/>
    <property type="molecule type" value="Genomic_DNA"/>
</dbReference>
<feature type="region of interest" description="Disordered" evidence="1">
    <location>
        <begin position="306"/>
        <end position="358"/>
    </location>
</feature>
<protein>
    <submittedName>
        <fullName evidence="3">Uncharacterized protein</fullName>
    </submittedName>
</protein>
<keyword evidence="2" id="KW-1133">Transmembrane helix</keyword>
<evidence type="ECO:0000313" key="3">
    <source>
        <dbReference type="EMBL" id="KNE59150.1"/>
    </source>
</evidence>
<dbReference type="Proteomes" id="UP000054350">
    <property type="component" value="Unassembled WGS sequence"/>
</dbReference>
<reference evidence="3 4" key="1">
    <citation type="submission" date="2009-11" db="EMBL/GenBank/DDBJ databases">
        <title>Annotation of Allomyces macrogynus ATCC 38327.</title>
        <authorList>
            <consortium name="The Broad Institute Genome Sequencing Platform"/>
            <person name="Russ C."/>
            <person name="Cuomo C."/>
            <person name="Burger G."/>
            <person name="Gray M.W."/>
            <person name="Holland P.W.H."/>
            <person name="King N."/>
            <person name="Lang F.B.F."/>
            <person name="Roger A.J."/>
            <person name="Ruiz-Trillo I."/>
            <person name="Young S.K."/>
            <person name="Zeng Q."/>
            <person name="Gargeya S."/>
            <person name="Fitzgerald M."/>
            <person name="Haas B."/>
            <person name="Abouelleil A."/>
            <person name="Alvarado L."/>
            <person name="Arachchi H.M."/>
            <person name="Berlin A."/>
            <person name="Chapman S.B."/>
            <person name="Gearin G."/>
            <person name="Goldberg J."/>
            <person name="Griggs A."/>
            <person name="Gujja S."/>
            <person name="Hansen M."/>
            <person name="Heiman D."/>
            <person name="Howarth C."/>
            <person name="Larimer J."/>
            <person name="Lui A."/>
            <person name="MacDonald P.J.P."/>
            <person name="McCowen C."/>
            <person name="Montmayeur A."/>
            <person name="Murphy C."/>
            <person name="Neiman D."/>
            <person name="Pearson M."/>
            <person name="Priest M."/>
            <person name="Roberts A."/>
            <person name="Saif S."/>
            <person name="Shea T."/>
            <person name="Sisk P."/>
            <person name="Stolte C."/>
            <person name="Sykes S."/>
            <person name="Wortman J."/>
            <person name="Nusbaum C."/>
            <person name="Birren B."/>
        </authorList>
    </citation>
    <scope>NUCLEOTIDE SEQUENCE [LARGE SCALE GENOMIC DNA]</scope>
    <source>
        <strain evidence="3 4">ATCC 38327</strain>
    </source>
</reference>
<accession>A0A0L0S9T1</accession>
<feature type="transmembrane region" description="Helical" evidence="2">
    <location>
        <begin position="33"/>
        <end position="54"/>
    </location>
</feature>
<evidence type="ECO:0000313" key="4">
    <source>
        <dbReference type="Proteomes" id="UP000054350"/>
    </source>
</evidence>
<reference evidence="4" key="2">
    <citation type="submission" date="2009-11" db="EMBL/GenBank/DDBJ databases">
        <title>The Genome Sequence of Allomyces macrogynus strain ATCC 38327.</title>
        <authorList>
            <consortium name="The Broad Institute Genome Sequencing Platform"/>
            <person name="Russ C."/>
            <person name="Cuomo C."/>
            <person name="Shea T."/>
            <person name="Young S.K."/>
            <person name="Zeng Q."/>
            <person name="Koehrsen M."/>
            <person name="Haas B."/>
            <person name="Borodovsky M."/>
            <person name="Guigo R."/>
            <person name="Alvarado L."/>
            <person name="Berlin A."/>
            <person name="Borenstein D."/>
            <person name="Chen Z."/>
            <person name="Engels R."/>
            <person name="Freedman E."/>
            <person name="Gellesch M."/>
            <person name="Goldberg J."/>
            <person name="Griggs A."/>
            <person name="Gujja S."/>
            <person name="Heiman D."/>
            <person name="Hepburn T."/>
            <person name="Howarth C."/>
            <person name="Jen D."/>
            <person name="Larson L."/>
            <person name="Lewis B."/>
            <person name="Mehta T."/>
            <person name="Park D."/>
            <person name="Pearson M."/>
            <person name="Roberts A."/>
            <person name="Saif S."/>
            <person name="Shenoy N."/>
            <person name="Sisk P."/>
            <person name="Stolte C."/>
            <person name="Sykes S."/>
            <person name="Walk T."/>
            <person name="White J."/>
            <person name="Yandava C."/>
            <person name="Burger G."/>
            <person name="Gray M.W."/>
            <person name="Holland P.W.H."/>
            <person name="King N."/>
            <person name="Lang F.B.F."/>
            <person name="Roger A.J."/>
            <person name="Ruiz-Trillo I."/>
            <person name="Lander E."/>
            <person name="Nusbaum C."/>
        </authorList>
    </citation>
    <scope>NUCLEOTIDE SEQUENCE [LARGE SCALE GENOMIC DNA]</scope>
    <source>
        <strain evidence="4">ATCC 38327</strain>
    </source>
</reference>
<dbReference type="VEuPathDB" id="FungiDB:AMAG_18109"/>
<evidence type="ECO:0000256" key="2">
    <source>
        <dbReference type="SAM" id="Phobius"/>
    </source>
</evidence>
<feature type="compositionally biased region" description="Polar residues" evidence="1">
    <location>
        <begin position="84"/>
        <end position="93"/>
    </location>
</feature>
<feature type="compositionally biased region" description="Acidic residues" evidence="1">
    <location>
        <begin position="324"/>
        <end position="335"/>
    </location>
</feature>
<feature type="region of interest" description="Disordered" evidence="1">
    <location>
        <begin position="73"/>
        <end position="105"/>
    </location>
</feature>
<evidence type="ECO:0000256" key="1">
    <source>
        <dbReference type="SAM" id="MobiDB-lite"/>
    </source>
</evidence>
<proteinExistence type="predicted"/>
<gene>
    <name evidence="3" type="ORF">AMAG_18109</name>
</gene>
<sequence>MQTTSLYYAIRHLIVSILLGGASAYFVLGSVAYLFLVMSVACVYMVIGVVVALFGSHIKQILFPNARNQSASSLATRTGRTDSQKPGSVSSARRSGRYKGRNDDSKFTGSYPVKMGTGPFSRWKRMEISYFAQQELMIFATEARHPALVLFPRHTHVHALAKSLVIQLTPMPPAEQAPAAAGTTPAPKPAPPLVPVPSRVQIQMFHADDLAAWRSKLPGVQLARTARTTSAAGVWGSLRAALRPRPTVPESEVEILGHSSTSSTRSSAVGGAGGCGGVSALVASSAMHAPETTLGRISIVASVVTGPRSAGSGTQARLAAPLEEAAEAELEEEVDGVPSALRSGTRTPTGDSPSGGET</sequence>
<organism evidence="3 4">
    <name type="scientific">Allomyces macrogynus (strain ATCC 38327)</name>
    <name type="common">Allomyces javanicus var. macrogynus</name>
    <dbReference type="NCBI Taxonomy" id="578462"/>
    <lineage>
        <taxon>Eukaryota</taxon>
        <taxon>Fungi</taxon>
        <taxon>Fungi incertae sedis</taxon>
        <taxon>Blastocladiomycota</taxon>
        <taxon>Blastocladiomycetes</taxon>
        <taxon>Blastocladiales</taxon>
        <taxon>Blastocladiaceae</taxon>
        <taxon>Allomyces</taxon>
    </lineage>
</organism>
<keyword evidence="2" id="KW-0812">Transmembrane</keyword>
<feature type="transmembrane region" description="Helical" evidence="2">
    <location>
        <begin position="7"/>
        <end position="27"/>
    </location>
</feature>